<evidence type="ECO:0000256" key="4">
    <source>
        <dbReference type="ARBA" id="ARBA00022692"/>
    </source>
</evidence>
<evidence type="ECO:0000313" key="9">
    <source>
        <dbReference type="EMBL" id="MDQ9172249.1"/>
    </source>
</evidence>
<feature type="domain" description="Sulfatase N-terminal" evidence="8">
    <location>
        <begin position="239"/>
        <end position="528"/>
    </location>
</feature>
<evidence type="ECO:0000256" key="6">
    <source>
        <dbReference type="ARBA" id="ARBA00023136"/>
    </source>
</evidence>
<dbReference type="PANTHER" id="PTHR30443:SF2">
    <property type="entry name" value="PHOSPHOETHANOLAMINE TRANSFERASE EPTC"/>
    <property type="match status" value="1"/>
</dbReference>
<dbReference type="SUPFAM" id="SSF53649">
    <property type="entry name" value="Alkaline phosphatase-like"/>
    <property type="match status" value="1"/>
</dbReference>
<gene>
    <name evidence="9" type="ORF">Q8A64_17695</name>
</gene>
<keyword evidence="10" id="KW-1185">Reference proteome</keyword>
<feature type="transmembrane region" description="Helical" evidence="7">
    <location>
        <begin position="127"/>
        <end position="151"/>
    </location>
</feature>
<name>A0ABU1BVY0_9BURK</name>
<keyword evidence="4 7" id="KW-0812">Transmembrane</keyword>
<comment type="caution">
    <text evidence="9">The sequence shown here is derived from an EMBL/GenBank/DDBJ whole genome shotgun (WGS) entry which is preliminary data.</text>
</comment>
<keyword evidence="3 9" id="KW-0808">Transferase</keyword>
<dbReference type="GO" id="GO:0016740">
    <property type="term" value="F:transferase activity"/>
    <property type="evidence" value="ECO:0007669"/>
    <property type="project" value="UniProtKB-KW"/>
</dbReference>
<feature type="transmembrane region" description="Helical" evidence="7">
    <location>
        <begin position="163"/>
        <end position="182"/>
    </location>
</feature>
<keyword evidence="6 7" id="KW-0472">Membrane</keyword>
<evidence type="ECO:0000313" key="10">
    <source>
        <dbReference type="Proteomes" id="UP001225596"/>
    </source>
</evidence>
<evidence type="ECO:0000256" key="1">
    <source>
        <dbReference type="ARBA" id="ARBA00004651"/>
    </source>
</evidence>
<feature type="transmembrane region" description="Helical" evidence="7">
    <location>
        <begin position="51"/>
        <end position="72"/>
    </location>
</feature>
<sequence length="558" mass="64732">MDKVNMFSRVHKLVTSYRGLWINVLLLAYPFLLLSSLVYSGEVRFRSSYDFVKSAIFNIAFFCSGIFLLATLRSARIRWMLLKIVFLLQFLLVFVSIYHFCLYGQFIGSPAVYALLDTNFSESLQFALAYLRLDYLLLALIAAAPALWSVIHPVLLPRIQTENFFHILIPVFFFGLICTAAFSDWRPYLTEHNLLIYLSKSVNSALKEKDKLEKLYVAPPVLDTKPVLLSDKENKVTHVLVISESINRSHMSLYGYPRKTNVELERKINQLYIVKDACSLQNTTVPALKDMLTFATAEHPQRLYEIPNLIQIMQAAGFETYWLSNQQEVGFYDSFAAIFSKSADHRVFINRRGWEEAGSSLDEELVEPFQDVLKGKPVKKFIVLHLIGAHFHYAWRYPQAYEVFDNLDDVPREMKRFIQTPDGIKTYNQYDNAILFNDHVVSRLLDSLNENEEVTFTYIADHGEAVGEKGEFFGHAEHLQYRAINEIPLFFWLSEKSKSHAPEKVDNLRFNLTSPFQSDQSVHTLLNLYDVHYPLLNYEHSLFSREFTPKKRHCDDLK</sequence>
<dbReference type="Pfam" id="PF00884">
    <property type="entry name" value="Sulfatase"/>
    <property type="match status" value="1"/>
</dbReference>
<organism evidence="9 10">
    <name type="scientific">Keguizhuia sedimenti</name>
    <dbReference type="NCBI Taxonomy" id="3064264"/>
    <lineage>
        <taxon>Bacteria</taxon>
        <taxon>Pseudomonadati</taxon>
        <taxon>Pseudomonadota</taxon>
        <taxon>Betaproteobacteria</taxon>
        <taxon>Burkholderiales</taxon>
        <taxon>Oxalobacteraceae</taxon>
        <taxon>Keguizhuia</taxon>
    </lineage>
</organism>
<keyword evidence="5 7" id="KW-1133">Transmembrane helix</keyword>
<dbReference type="CDD" id="cd16017">
    <property type="entry name" value="LptA"/>
    <property type="match status" value="1"/>
</dbReference>
<reference evidence="9 10" key="1">
    <citation type="submission" date="2023-08" db="EMBL/GenBank/DDBJ databases">
        <title>Oxalobacteraceae gen .nov., isolated from river sludge outside the plant.</title>
        <authorList>
            <person name="Zhao S.Y."/>
        </authorList>
    </citation>
    <scope>NUCLEOTIDE SEQUENCE [LARGE SCALE GENOMIC DNA]</scope>
    <source>
        <strain evidence="9 10">R-40</strain>
    </source>
</reference>
<keyword evidence="2" id="KW-1003">Cell membrane</keyword>
<evidence type="ECO:0000256" key="7">
    <source>
        <dbReference type="SAM" id="Phobius"/>
    </source>
</evidence>
<protein>
    <submittedName>
        <fullName evidence="9">Phosphoethanolamine transferase</fullName>
    </submittedName>
</protein>
<evidence type="ECO:0000256" key="5">
    <source>
        <dbReference type="ARBA" id="ARBA00022989"/>
    </source>
</evidence>
<evidence type="ECO:0000259" key="8">
    <source>
        <dbReference type="Pfam" id="PF00884"/>
    </source>
</evidence>
<dbReference type="Gene3D" id="3.40.720.10">
    <property type="entry name" value="Alkaline Phosphatase, subunit A"/>
    <property type="match status" value="1"/>
</dbReference>
<accession>A0ABU1BVY0</accession>
<dbReference type="InterPro" id="IPR058130">
    <property type="entry name" value="PEA_transf_C"/>
</dbReference>
<comment type="subcellular location">
    <subcellularLocation>
        <location evidence="1">Cell membrane</location>
        <topology evidence="1">Multi-pass membrane protein</topology>
    </subcellularLocation>
</comment>
<dbReference type="InterPro" id="IPR040423">
    <property type="entry name" value="PEA_transferase"/>
</dbReference>
<proteinExistence type="predicted"/>
<evidence type="ECO:0000256" key="3">
    <source>
        <dbReference type="ARBA" id="ARBA00022679"/>
    </source>
</evidence>
<dbReference type="InterPro" id="IPR017850">
    <property type="entry name" value="Alkaline_phosphatase_core_sf"/>
</dbReference>
<feature type="transmembrane region" description="Helical" evidence="7">
    <location>
        <begin position="84"/>
        <end position="107"/>
    </location>
</feature>
<dbReference type="InterPro" id="IPR000917">
    <property type="entry name" value="Sulfatase_N"/>
</dbReference>
<evidence type="ECO:0000256" key="2">
    <source>
        <dbReference type="ARBA" id="ARBA00022475"/>
    </source>
</evidence>
<feature type="transmembrane region" description="Helical" evidence="7">
    <location>
        <begin position="20"/>
        <end position="39"/>
    </location>
</feature>
<dbReference type="EMBL" id="JAUYVH010000018">
    <property type="protein sequence ID" value="MDQ9172249.1"/>
    <property type="molecule type" value="Genomic_DNA"/>
</dbReference>
<dbReference type="RefSeq" id="WP_338438265.1">
    <property type="nucleotide sequence ID" value="NZ_JAUYVH010000018.1"/>
</dbReference>
<dbReference type="Proteomes" id="UP001225596">
    <property type="component" value="Unassembled WGS sequence"/>
</dbReference>
<dbReference type="PANTHER" id="PTHR30443">
    <property type="entry name" value="INNER MEMBRANE PROTEIN"/>
    <property type="match status" value="1"/>
</dbReference>